<evidence type="ECO:0000256" key="1">
    <source>
        <dbReference type="SAM" id="SignalP"/>
    </source>
</evidence>
<evidence type="ECO:0000313" key="3">
    <source>
        <dbReference type="EMBL" id="KAK1682988.1"/>
    </source>
</evidence>
<dbReference type="SUPFAM" id="SSF51069">
    <property type="entry name" value="Carbonic anhydrase"/>
    <property type="match status" value="1"/>
</dbReference>
<dbReference type="InterPro" id="IPR001148">
    <property type="entry name" value="CA_dom"/>
</dbReference>
<dbReference type="GO" id="GO:0004089">
    <property type="term" value="F:carbonate dehydratase activity"/>
    <property type="evidence" value="ECO:0007669"/>
    <property type="project" value="InterPro"/>
</dbReference>
<sequence length="279" mass="31531">MAARNGIASVVALLLFTSFLTALACDTNGVEFGYFGSLGPKHWGRLNPNFTRCAKGMTQSPIDIRTDELVYNPSLGRLHRDYEAANATLVDNIFNIALRYEDAPGTVDIDGVKYTLKNIHWHSPSEHTINGQRFAVEQHMVHISDAGNITVVAILYRLGIRPEPFLMQIQDKLSELYVEACRAEKGAPIPAGVVSMWSLRRYTHAYYRYVGSLTTPPCTENIIWNILGQVREMTMEQAAALIAPLEKGYRRNNRPTQQLNGRTVEVYRRFWKNKTNETP</sequence>
<evidence type="ECO:0000313" key="4">
    <source>
        <dbReference type="Proteomes" id="UP001231189"/>
    </source>
</evidence>
<dbReference type="CDD" id="cd03124">
    <property type="entry name" value="alpha_CA_prokaryotic_like"/>
    <property type="match status" value="1"/>
</dbReference>
<dbReference type="InterPro" id="IPR023561">
    <property type="entry name" value="Carbonic_anhydrase_a-class"/>
</dbReference>
<dbReference type="GO" id="GO:0008270">
    <property type="term" value="F:zinc ion binding"/>
    <property type="evidence" value="ECO:0007669"/>
    <property type="project" value="InterPro"/>
</dbReference>
<feature type="signal peptide" evidence="1">
    <location>
        <begin position="1"/>
        <end position="24"/>
    </location>
</feature>
<proteinExistence type="predicted"/>
<name>A0AAD8TJU5_LOLMU</name>
<keyword evidence="4" id="KW-1185">Reference proteome</keyword>
<dbReference type="SMART" id="SM01057">
    <property type="entry name" value="Carb_anhydrase"/>
    <property type="match status" value="1"/>
</dbReference>
<dbReference type="Pfam" id="PF00194">
    <property type="entry name" value="Carb_anhydrase"/>
    <property type="match status" value="1"/>
</dbReference>
<dbReference type="GO" id="GO:0006730">
    <property type="term" value="P:one-carbon metabolic process"/>
    <property type="evidence" value="ECO:0007669"/>
    <property type="project" value="TreeGrafter"/>
</dbReference>
<dbReference type="EMBL" id="JAUUTY010000002">
    <property type="protein sequence ID" value="KAK1682988.1"/>
    <property type="molecule type" value="Genomic_DNA"/>
</dbReference>
<feature type="domain" description="Alpha-carbonic anhydrase" evidence="2">
    <location>
        <begin position="30"/>
        <end position="268"/>
    </location>
</feature>
<organism evidence="3 4">
    <name type="scientific">Lolium multiflorum</name>
    <name type="common">Italian ryegrass</name>
    <name type="synonym">Lolium perenne subsp. multiflorum</name>
    <dbReference type="NCBI Taxonomy" id="4521"/>
    <lineage>
        <taxon>Eukaryota</taxon>
        <taxon>Viridiplantae</taxon>
        <taxon>Streptophyta</taxon>
        <taxon>Embryophyta</taxon>
        <taxon>Tracheophyta</taxon>
        <taxon>Spermatophyta</taxon>
        <taxon>Magnoliopsida</taxon>
        <taxon>Liliopsida</taxon>
        <taxon>Poales</taxon>
        <taxon>Poaceae</taxon>
        <taxon>BOP clade</taxon>
        <taxon>Pooideae</taxon>
        <taxon>Poodae</taxon>
        <taxon>Poeae</taxon>
        <taxon>Poeae Chloroplast Group 2 (Poeae type)</taxon>
        <taxon>Loliodinae</taxon>
        <taxon>Loliinae</taxon>
        <taxon>Lolium</taxon>
    </lineage>
</organism>
<dbReference type="InterPro" id="IPR036398">
    <property type="entry name" value="CA_dom_sf"/>
</dbReference>
<gene>
    <name evidence="3" type="ORF">QYE76_043836</name>
</gene>
<dbReference type="PANTHER" id="PTHR18952:SF243">
    <property type="entry name" value="CARBONIC ANHYDRASE"/>
    <property type="match status" value="1"/>
</dbReference>
<dbReference type="Proteomes" id="UP001231189">
    <property type="component" value="Unassembled WGS sequence"/>
</dbReference>
<reference evidence="3" key="1">
    <citation type="submission" date="2023-07" db="EMBL/GenBank/DDBJ databases">
        <title>A chromosome-level genome assembly of Lolium multiflorum.</title>
        <authorList>
            <person name="Chen Y."/>
            <person name="Copetti D."/>
            <person name="Kolliker R."/>
            <person name="Studer B."/>
        </authorList>
    </citation>
    <scope>NUCLEOTIDE SEQUENCE</scope>
    <source>
        <strain evidence="3">02402/16</strain>
        <tissue evidence="3">Leaf</tissue>
    </source>
</reference>
<dbReference type="PANTHER" id="PTHR18952">
    <property type="entry name" value="CARBONIC ANHYDRASE"/>
    <property type="match status" value="1"/>
</dbReference>
<dbReference type="AlphaFoldDB" id="A0AAD8TJU5"/>
<accession>A0AAD8TJU5</accession>
<evidence type="ECO:0000259" key="2">
    <source>
        <dbReference type="PROSITE" id="PS51144"/>
    </source>
</evidence>
<comment type="caution">
    <text evidence="3">The sequence shown here is derived from an EMBL/GenBank/DDBJ whole genome shotgun (WGS) entry which is preliminary data.</text>
</comment>
<feature type="chain" id="PRO_5041966168" description="Alpha-carbonic anhydrase domain-containing protein" evidence="1">
    <location>
        <begin position="25"/>
        <end position="279"/>
    </location>
</feature>
<keyword evidence="1" id="KW-0732">Signal</keyword>
<dbReference type="InterPro" id="IPR041891">
    <property type="entry name" value="Alpha_CA_prokaryot-like"/>
</dbReference>
<dbReference type="PROSITE" id="PS51144">
    <property type="entry name" value="ALPHA_CA_2"/>
    <property type="match status" value="1"/>
</dbReference>
<protein>
    <recommendedName>
        <fullName evidence="2">Alpha-carbonic anhydrase domain-containing protein</fullName>
    </recommendedName>
</protein>
<dbReference type="PROSITE" id="PS51257">
    <property type="entry name" value="PROKAR_LIPOPROTEIN"/>
    <property type="match status" value="1"/>
</dbReference>
<dbReference type="Gene3D" id="3.10.200.10">
    <property type="entry name" value="Alpha carbonic anhydrase"/>
    <property type="match status" value="1"/>
</dbReference>